<evidence type="ECO:0000313" key="2">
    <source>
        <dbReference type="Proteomes" id="UP000245697"/>
    </source>
</evidence>
<proteinExistence type="predicted"/>
<dbReference type="Proteomes" id="UP000245697">
    <property type="component" value="Unassembled WGS sequence"/>
</dbReference>
<evidence type="ECO:0000313" key="1">
    <source>
        <dbReference type="EMBL" id="PWK26448.1"/>
    </source>
</evidence>
<dbReference type="RefSeq" id="WP_203896670.1">
    <property type="nucleotide sequence ID" value="NZ_BONA01000118.1"/>
</dbReference>
<gene>
    <name evidence="1" type="ORF">BC793_16413</name>
</gene>
<protein>
    <submittedName>
        <fullName evidence="1">Uncharacterized protein</fullName>
    </submittedName>
</protein>
<sequence>MDRTSLTGLILEHLALAHDASSGRSAHIVYGGHGRTLRQTRIALTGGSTTMRTRVRQRCRYCTAGFA</sequence>
<keyword evidence="2" id="KW-1185">Reference proteome</keyword>
<comment type="caution">
    <text evidence="1">The sequence shown here is derived from an EMBL/GenBank/DDBJ whole genome shotgun (WGS) entry which is preliminary data.</text>
</comment>
<reference evidence="1 2" key="1">
    <citation type="submission" date="2018-05" db="EMBL/GenBank/DDBJ databases">
        <title>Genomic Encyclopedia of Archaeal and Bacterial Type Strains, Phase II (KMG-II): from individual species to whole genera.</title>
        <authorList>
            <person name="Goeker M."/>
        </authorList>
    </citation>
    <scope>NUCLEOTIDE SEQUENCE [LARGE SCALE GENOMIC DNA]</scope>
    <source>
        <strain evidence="1 2">DSM 45184</strain>
    </source>
</reference>
<dbReference type="EMBL" id="QGGR01000064">
    <property type="protein sequence ID" value="PWK26448.1"/>
    <property type="molecule type" value="Genomic_DNA"/>
</dbReference>
<dbReference type="AlphaFoldDB" id="A0A316E9W3"/>
<accession>A0A316E9W3</accession>
<organism evidence="1 2">
    <name type="scientific">Actinoplanes xinjiangensis</name>
    <dbReference type="NCBI Taxonomy" id="512350"/>
    <lineage>
        <taxon>Bacteria</taxon>
        <taxon>Bacillati</taxon>
        <taxon>Actinomycetota</taxon>
        <taxon>Actinomycetes</taxon>
        <taxon>Micromonosporales</taxon>
        <taxon>Micromonosporaceae</taxon>
        <taxon>Actinoplanes</taxon>
    </lineage>
</organism>
<name>A0A316E9W3_9ACTN</name>